<dbReference type="Proteomes" id="UP000433101">
    <property type="component" value="Unassembled WGS sequence"/>
</dbReference>
<comment type="caution">
    <text evidence="2">The sequence shown here is derived from an EMBL/GenBank/DDBJ whole genome shotgun (WGS) entry which is preliminary data.</text>
</comment>
<dbReference type="EMBL" id="WUMV01000006">
    <property type="protein sequence ID" value="MXN65861.1"/>
    <property type="molecule type" value="Genomic_DNA"/>
</dbReference>
<organism evidence="2 3">
    <name type="scientific">Stappia sediminis</name>
    <dbReference type="NCBI Taxonomy" id="2692190"/>
    <lineage>
        <taxon>Bacteria</taxon>
        <taxon>Pseudomonadati</taxon>
        <taxon>Pseudomonadota</taxon>
        <taxon>Alphaproteobacteria</taxon>
        <taxon>Hyphomicrobiales</taxon>
        <taxon>Stappiaceae</taxon>
        <taxon>Stappia</taxon>
    </lineage>
</organism>
<keyword evidence="1" id="KW-0732">Signal</keyword>
<evidence type="ECO:0000313" key="2">
    <source>
        <dbReference type="EMBL" id="MXN65861.1"/>
    </source>
</evidence>
<sequence>MDGISASVISVVIIAFACMISAPADAQVFDPLEYAEEDLVARQARLLQKMLREPDNMQLAFEYATVSVELEDFEAAIGTFERMLVFAPDLAQVRLELGVLYFRLGSFDTARVHLEVVREEAAANSELGDKASTYLEAIEKAEEPAKFGGAIVVGGRYQTNANAGPGDSLLNLNGFPVLLNQDASGTPDWNAFISGGVHGSLDLGNQGDLFETDLLFYGSRYADIHRLDNELAELNFGPTFNMARFDLYNARLGVYGIVGGARLDNENYYGQLGGGAKFEYLPDIKSSLNARAEIRRRWFYDSFNYPTVSDRDGYQMLGKLTYFYQLTEMLQLRAQVMGDYESAEVGYEESWELGVVAGGTVTFASPINTLNYPWAFDLEAGYIRREYADPDNFNSFTQAERDNEFWLRGVLTLLVREDVAFAFTSEFHRLQSNYETRQYSNGLGMVSVVKTF</sequence>
<feature type="signal peptide" evidence="1">
    <location>
        <begin position="1"/>
        <end position="26"/>
    </location>
</feature>
<name>A0A7X3LVF7_9HYPH</name>
<dbReference type="Gene3D" id="1.25.40.10">
    <property type="entry name" value="Tetratricopeptide repeat domain"/>
    <property type="match status" value="1"/>
</dbReference>
<evidence type="ECO:0008006" key="4">
    <source>
        <dbReference type="Google" id="ProtNLM"/>
    </source>
</evidence>
<keyword evidence="3" id="KW-1185">Reference proteome</keyword>
<proteinExistence type="predicted"/>
<accession>A0A7X3LVF7</accession>
<evidence type="ECO:0000313" key="3">
    <source>
        <dbReference type="Proteomes" id="UP000433101"/>
    </source>
</evidence>
<dbReference type="AlphaFoldDB" id="A0A7X3LVF7"/>
<dbReference type="RefSeq" id="WP_160776109.1">
    <property type="nucleotide sequence ID" value="NZ_WUMV01000006.1"/>
</dbReference>
<dbReference type="SUPFAM" id="SSF48452">
    <property type="entry name" value="TPR-like"/>
    <property type="match status" value="1"/>
</dbReference>
<reference evidence="2 3" key="1">
    <citation type="submission" date="2019-12" db="EMBL/GenBank/DDBJ databases">
        <authorList>
            <person name="Li M."/>
        </authorList>
    </citation>
    <scope>NUCLEOTIDE SEQUENCE [LARGE SCALE GENOMIC DNA]</scope>
    <source>
        <strain evidence="2 3">GBMRC 2046</strain>
    </source>
</reference>
<dbReference type="InterPro" id="IPR011990">
    <property type="entry name" value="TPR-like_helical_dom_sf"/>
</dbReference>
<feature type="chain" id="PRO_5031575984" description="Tetratricopeptide repeat-containing protein" evidence="1">
    <location>
        <begin position="27"/>
        <end position="452"/>
    </location>
</feature>
<evidence type="ECO:0000256" key="1">
    <source>
        <dbReference type="SAM" id="SignalP"/>
    </source>
</evidence>
<gene>
    <name evidence="2" type="ORF">GR183_13185</name>
</gene>
<protein>
    <recommendedName>
        <fullName evidence="4">Tetratricopeptide repeat-containing protein</fullName>
    </recommendedName>
</protein>